<feature type="transmembrane region" description="Helical" evidence="6">
    <location>
        <begin position="300"/>
        <end position="318"/>
    </location>
</feature>
<feature type="transmembrane region" description="Helical" evidence="6">
    <location>
        <begin position="35"/>
        <end position="57"/>
    </location>
</feature>
<feature type="transmembrane region" description="Helical" evidence="6">
    <location>
        <begin position="129"/>
        <end position="149"/>
    </location>
</feature>
<feature type="transmembrane region" description="Helical" evidence="6">
    <location>
        <begin position="178"/>
        <end position="198"/>
    </location>
</feature>
<evidence type="ECO:0000313" key="8">
    <source>
        <dbReference type="EMBL" id="KAJ7953656.1"/>
    </source>
</evidence>
<keyword evidence="3 6" id="KW-0812">Transmembrane</keyword>
<comment type="caution">
    <text evidence="8">The sequence shown here is derived from an EMBL/GenBank/DDBJ whole genome shotgun (WGS) entry which is preliminary data.</text>
</comment>
<dbReference type="InterPro" id="IPR037185">
    <property type="entry name" value="EmrE-like"/>
</dbReference>
<evidence type="ECO:0000256" key="3">
    <source>
        <dbReference type="ARBA" id="ARBA00022692"/>
    </source>
</evidence>
<feature type="transmembrane region" description="Helical" evidence="6">
    <location>
        <begin position="97"/>
        <end position="117"/>
    </location>
</feature>
<feature type="domain" description="EamA" evidence="7">
    <location>
        <begin position="180"/>
        <end position="318"/>
    </location>
</feature>
<dbReference type="KEGG" id="qsa:O6P43_025326"/>
<keyword evidence="9" id="KW-1185">Reference proteome</keyword>
<feature type="transmembrane region" description="Helical" evidence="6">
    <location>
        <begin position="274"/>
        <end position="294"/>
    </location>
</feature>
<evidence type="ECO:0000259" key="7">
    <source>
        <dbReference type="Pfam" id="PF00892"/>
    </source>
</evidence>
<feature type="transmembrane region" description="Helical" evidence="6">
    <location>
        <begin position="210"/>
        <end position="231"/>
    </location>
</feature>
<comment type="similarity">
    <text evidence="2 6">Belongs to the drug/metabolite transporter (DMT) superfamily. Plant drug/metabolite exporter (P-DME) (TC 2.A.7.4) family.</text>
</comment>
<comment type="subcellular location">
    <subcellularLocation>
        <location evidence="1 6">Membrane</location>
        <topology evidence="1 6">Multi-pass membrane protein</topology>
    </subcellularLocation>
</comment>
<sequence length="359" mass="38867">MQGLGVTTAMVTAQFLEVGLNTIIKAATTNGMSNFVFIVYSNAFALLFLLPSTFMFHRKRAPPQITFAIIWKIFILGLLSCSVQILMYTGIGYSSPTLASAMLDLSPAFTFILAIISRMEKLELKTHSTQAKVAGTVVSITGALILTLYKGLPIKSGTGSLRNNIVLDGDILSWKSDWVIGGIFLAAGSFCLSVLLVVQTWIIRDYPAEMMVTSICCFFVTVQSAIVGVIAEKKSKAWILRADKELIAIVYSAIFVVSVRSIVHAWACRMKGPVYVAMFNPLGMVIALVMGILFLGDTLYLGSVIGGVIIAIGFYVVIWGKAQEEVKMVSDESGGEFIFESSSSTAPLLQNKNVVGCFT</sequence>
<keyword evidence="5 6" id="KW-0472">Membrane</keyword>
<dbReference type="AlphaFoldDB" id="A0AAD7LA93"/>
<keyword evidence="4 6" id="KW-1133">Transmembrane helix</keyword>
<evidence type="ECO:0000256" key="5">
    <source>
        <dbReference type="ARBA" id="ARBA00023136"/>
    </source>
</evidence>
<dbReference type="GO" id="GO:0016020">
    <property type="term" value="C:membrane"/>
    <property type="evidence" value="ECO:0007669"/>
    <property type="project" value="UniProtKB-SubCell"/>
</dbReference>
<feature type="domain" description="EamA" evidence="7">
    <location>
        <begin position="19"/>
        <end position="147"/>
    </location>
</feature>
<dbReference type="PANTHER" id="PTHR31218">
    <property type="entry name" value="WAT1-RELATED PROTEIN"/>
    <property type="match status" value="1"/>
</dbReference>
<evidence type="ECO:0000313" key="9">
    <source>
        <dbReference type="Proteomes" id="UP001163823"/>
    </source>
</evidence>
<evidence type="ECO:0000256" key="4">
    <source>
        <dbReference type="ARBA" id="ARBA00022989"/>
    </source>
</evidence>
<evidence type="ECO:0000256" key="6">
    <source>
        <dbReference type="RuleBase" id="RU363077"/>
    </source>
</evidence>
<protein>
    <recommendedName>
        <fullName evidence="6">WAT1-related protein</fullName>
    </recommendedName>
</protein>
<organism evidence="8 9">
    <name type="scientific">Quillaja saponaria</name>
    <name type="common">Soap bark tree</name>
    <dbReference type="NCBI Taxonomy" id="32244"/>
    <lineage>
        <taxon>Eukaryota</taxon>
        <taxon>Viridiplantae</taxon>
        <taxon>Streptophyta</taxon>
        <taxon>Embryophyta</taxon>
        <taxon>Tracheophyta</taxon>
        <taxon>Spermatophyta</taxon>
        <taxon>Magnoliopsida</taxon>
        <taxon>eudicotyledons</taxon>
        <taxon>Gunneridae</taxon>
        <taxon>Pentapetalae</taxon>
        <taxon>rosids</taxon>
        <taxon>fabids</taxon>
        <taxon>Fabales</taxon>
        <taxon>Quillajaceae</taxon>
        <taxon>Quillaja</taxon>
    </lineage>
</organism>
<feature type="transmembrane region" description="Helical" evidence="6">
    <location>
        <begin position="246"/>
        <end position="267"/>
    </location>
</feature>
<dbReference type="InterPro" id="IPR030184">
    <property type="entry name" value="WAT1-related"/>
</dbReference>
<dbReference type="Pfam" id="PF00892">
    <property type="entry name" value="EamA"/>
    <property type="match status" value="2"/>
</dbReference>
<dbReference type="InterPro" id="IPR000620">
    <property type="entry name" value="EamA_dom"/>
</dbReference>
<reference evidence="8" key="1">
    <citation type="journal article" date="2023" name="Science">
        <title>Elucidation of the pathway for biosynthesis of saponin adjuvants from the soapbark tree.</title>
        <authorList>
            <person name="Reed J."/>
            <person name="Orme A."/>
            <person name="El-Demerdash A."/>
            <person name="Owen C."/>
            <person name="Martin L.B.B."/>
            <person name="Misra R.C."/>
            <person name="Kikuchi S."/>
            <person name="Rejzek M."/>
            <person name="Martin A.C."/>
            <person name="Harkess A."/>
            <person name="Leebens-Mack J."/>
            <person name="Louveau T."/>
            <person name="Stephenson M.J."/>
            <person name="Osbourn A."/>
        </authorList>
    </citation>
    <scope>NUCLEOTIDE SEQUENCE</scope>
    <source>
        <strain evidence="8">S10</strain>
    </source>
</reference>
<dbReference type="EMBL" id="JARAOO010000010">
    <property type="protein sequence ID" value="KAJ7953656.1"/>
    <property type="molecule type" value="Genomic_DNA"/>
</dbReference>
<accession>A0AAD7LA93</accession>
<gene>
    <name evidence="8" type="ORF">O6P43_025326</name>
</gene>
<evidence type="ECO:0000256" key="1">
    <source>
        <dbReference type="ARBA" id="ARBA00004141"/>
    </source>
</evidence>
<dbReference type="Proteomes" id="UP001163823">
    <property type="component" value="Chromosome 10"/>
</dbReference>
<name>A0AAD7LA93_QUISA</name>
<dbReference type="SUPFAM" id="SSF103481">
    <property type="entry name" value="Multidrug resistance efflux transporter EmrE"/>
    <property type="match status" value="2"/>
</dbReference>
<proteinExistence type="inferred from homology"/>
<feature type="transmembrane region" description="Helical" evidence="6">
    <location>
        <begin position="69"/>
        <end position="91"/>
    </location>
</feature>
<dbReference type="GO" id="GO:0022857">
    <property type="term" value="F:transmembrane transporter activity"/>
    <property type="evidence" value="ECO:0007669"/>
    <property type="project" value="InterPro"/>
</dbReference>
<evidence type="ECO:0000256" key="2">
    <source>
        <dbReference type="ARBA" id="ARBA00007635"/>
    </source>
</evidence>